<protein>
    <submittedName>
        <fullName evidence="1">Uncharacterized protein</fullName>
    </submittedName>
</protein>
<feature type="non-terminal residue" evidence="1">
    <location>
        <position position="203"/>
    </location>
</feature>
<dbReference type="EMBL" id="BART01031029">
    <property type="protein sequence ID" value="GAH09932.1"/>
    <property type="molecule type" value="Genomic_DNA"/>
</dbReference>
<proteinExistence type="predicted"/>
<comment type="caution">
    <text evidence="1">The sequence shown here is derived from an EMBL/GenBank/DDBJ whole genome shotgun (WGS) entry which is preliminary data.</text>
</comment>
<accession>X1CQ29</accession>
<dbReference type="AlphaFoldDB" id="X1CQ29"/>
<name>X1CQ29_9ZZZZ</name>
<organism evidence="1">
    <name type="scientific">marine sediment metagenome</name>
    <dbReference type="NCBI Taxonomy" id="412755"/>
    <lineage>
        <taxon>unclassified sequences</taxon>
        <taxon>metagenomes</taxon>
        <taxon>ecological metagenomes</taxon>
    </lineage>
</organism>
<sequence length="203" mass="20967">MGLMAITWQEEVNHGTPGAQALALAAGWRGPWHGLTADLAEGPNVLGCKIKALLTFTETGSAAAGSYSCAENPRSPYGVGPIDTGLDGEQLYGLNIPIPPRATLGHIGSQDGGACCHVGSMWIENPAMADPWNFSGANAWDEVIRVEPTTNARVLNTQSGHTDICGRGNAYAGAQTPIPSDAGIQIQVIDITSNDVAGYAGIG</sequence>
<evidence type="ECO:0000313" key="1">
    <source>
        <dbReference type="EMBL" id="GAH09932.1"/>
    </source>
</evidence>
<gene>
    <name evidence="1" type="ORF">S01H4_54002</name>
</gene>
<reference evidence="1" key="1">
    <citation type="journal article" date="2014" name="Front. Microbiol.">
        <title>High frequency of phylogenetically diverse reductive dehalogenase-homologous genes in deep subseafloor sedimentary metagenomes.</title>
        <authorList>
            <person name="Kawai M."/>
            <person name="Futagami T."/>
            <person name="Toyoda A."/>
            <person name="Takaki Y."/>
            <person name="Nishi S."/>
            <person name="Hori S."/>
            <person name="Arai W."/>
            <person name="Tsubouchi T."/>
            <person name="Morono Y."/>
            <person name="Uchiyama I."/>
            <person name="Ito T."/>
            <person name="Fujiyama A."/>
            <person name="Inagaki F."/>
            <person name="Takami H."/>
        </authorList>
    </citation>
    <scope>NUCLEOTIDE SEQUENCE</scope>
    <source>
        <strain evidence="1">Expedition CK06-06</strain>
    </source>
</reference>